<evidence type="ECO:0000256" key="2">
    <source>
        <dbReference type="ARBA" id="ARBA00022963"/>
    </source>
</evidence>
<dbReference type="InterPro" id="IPR050301">
    <property type="entry name" value="NTE"/>
</dbReference>
<dbReference type="SUPFAM" id="SSF52151">
    <property type="entry name" value="FabD/lysophospholipase-like"/>
    <property type="match status" value="1"/>
</dbReference>
<dbReference type="InterPro" id="IPR016035">
    <property type="entry name" value="Acyl_Trfase/lysoPLipase"/>
</dbReference>
<dbReference type="PANTHER" id="PTHR14226:SF57">
    <property type="entry name" value="BLR7027 PROTEIN"/>
    <property type="match status" value="1"/>
</dbReference>
<accession>A0ABN1VTX0</accession>
<feature type="short sequence motif" description="DGA/G" evidence="4">
    <location>
        <begin position="188"/>
        <end position="190"/>
    </location>
</feature>
<dbReference type="InterPro" id="IPR002641">
    <property type="entry name" value="PNPLA_dom"/>
</dbReference>
<dbReference type="RefSeq" id="WP_344439998.1">
    <property type="nucleotide sequence ID" value="NZ_BAAALF010000011.1"/>
</dbReference>
<dbReference type="Pfam" id="PF01734">
    <property type="entry name" value="Patatin"/>
    <property type="match status" value="1"/>
</dbReference>
<dbReference type="Gene3D" id="3.40.1090.10">
    <property type="entry name" value="Cytosolic phospholipase A2 catalytic domain"/>
    <property type="match status" value="2"/>
</dbReference>
<name>A0ABN1VTX0_9ACTN</name>
<dbReference type="EMBL" id="BAAALF010000011">
    <property type="protein sequence ID" value="GAA1223204.1"/>
    <property type="molecule type" value="Genomic_DNA"/>
</dbReference>
<evidence type="ECO:0000313" key="6">
    <source>
        <dbReference type="EMBL" id="GAA1223204.1"/>
    </source>
</evidence>
<evidence type="ECO:0000256" key="1">
    <source>
        <dbReference type="ARBA" id="ARBA00022801"/>
    </source>
</evidence>
<keyword evidence="3 4" id="KW-0443">Lipid metabolism</keyword>
<keyword evidence="1 4" id="KW-0378">Hydrolase</keyword>
<organism evidence="6 7">
    <name type="scientific">Kitasatospora nipponensis</name>
    <dbReference type="NCBI Taxonomy" id="258049"/>
    <lineage>
        <taxon>Bacteria</taxon>
        <taxon>Bacillati</taxon>
        <taxon>Actinomycetota</taxon>
        <taxon>Actinomycetes</taxon>
        <taxon>Kitasatosporales</taxon>
        <taxon>Streptomycetaceae</taxon>
        <taxon>Kitasatospora</taxon>
    </lineage>
</organism>
<feature type="domain" description="PNPLA" evidence="5">
    <location>
        <begin position="6"/>
        <end position="202"/>
    </location>
</feature>
<feature type="active site" description="Nucleophile" evidence="4">
    <location>
        <position position="43"/>
    </location>
</feature>
<feature type="short sequence motif" description="GXSXG" evidence="4">
    <location>
        <begin position="41"/>
        <end position="45"/>
    </location>
</feature>
<sequence length="276" mass="28864">MSTRALVLGGGGVAGIAWEIGVLTGLAEQGVDVTGADLVVGTSAGSTTAGQLASGLPLGELFERQADPARQYPELTPTHLTIAELMEIWGALLAEVSDPLELRRRAGAMSLEAETVTEAERRAVIEGRLPVHEWPERAITLVAVDAHSGEVRLFDRHSGVPLVDAVAASCAVPAIWPAVTVGDRRYIDGGVRSSNNADLAAGHDRVLVIAPMTDPALAEEIALLAEESRVELISPDEEATAAFGADPLSPATRTPSAHAGLAQGRRLAGIVRDLWM</sequence>
<reference evidence="6 7" key="1">
    <citation type="journal article" date="2019" name="Int. J. Syst. Evol. Microbiol.">
        <title>The Global Catalogue of Microorganisms (GCM) 10K type strain sequencing project: providing services to taxonomists for standard genome sequencing and annotation.</title>
        <authorList>
            <consortium name="The Broad Institute Genomics Platform"/>
            <consortium name="The Broad Institute Genome Sequencing Center for Infectious Disease"/>
            <person name="Wu L."/>
            <person name="Ma J."/>
        </authorList>
    </citation>
    <scope>NUCLEOTIDE SEQUENCE [LARGE SCALE GENOMIC DNA]</scope>
    <source>
        <strain evidence="6 7">JCM 13004</strain>
    </source>
</reference>
<comment type="caution">
    <text evidence="6">The sequence shown here is derived from an EMBL/GenBank/DDBJ whole genome shotgun (WGS) entry which is preliminary data.</text>
</comment>
<gene>
    <name evidence="6" type="ORF">GCM10009665_11880</name>
</gene>
<evidence type="ECO:0000256" key="3">
    <source>
        <dbReference type="ARBA" id="ARBA00023098"/>
    </source>
</evidence>
<evidence type="ECO:0000256" key="4">
    <source>
        <dbReference type="PROSITE-ProRule" id="PRU01161"/>
    </source>
</evidence>
<evidence type="ECO:0000259" key="5">
    <source>
        <dbReference type="PROSITE" id="PS51635"/>
    </source>
</evidence>
<protein>
    <submittedName>
        <fullName evidence="6">Patatin-like phospholipase family protein</fullName>
    </submittedName>
</protein>
<dbReference type="Proteomes" id="UP001500037">
    <property type="component" value="Unassembled WGS sequence"/>
</dbReference>
<proteinExistence type="predicted"/>
<feature type="short sequence motif" description="GXGXXG" evidence="4">
    <location>
        <begin position="10"/>
        <end position="15"/>
    </location>
</feature>
<evidence type="ECO:0000313" key="7">
    <source>
        <dbReference type="Proteomes" id="UP001500037"/>
    </source>
</evidence>
<dbReference type="PROSITE" id="PS51635">
    <property type="entry name" value="PNPLA"/>
    <property type="match status" value="1"/>
</dbReference>
<dbReference type="PANTHER" id="PTHR14226">
    <property type="entry name" value="NEUROPATHY TARGET ESTERASE/SWISS CHEESE D.MELANOGASTER"/>
    <property type="match status" value="1"/>
</dbReference>
<keyword evidence="2 4" id="KW-0442">Lipid degradation</keyword>
<keyword evidence="7" id="KW-1185">Reference proteome</keyword>
<feature type="active site" description="Proton acceptor" evidence="4">
    <location>
        <position position="188"/>
    </location>
</feature>